<dbReference type="SUPFAM" id="SSF52540">
    <property type="entry name" value="P-loop containing nucleoside triphosphate hydrolases"/>
    <property type="match status" value="1"/>
</dbReference>
<evidence type="ECO:0000259" key="6">
    <source>
        <dbReference type="PROSITE" id="PS51635"/>
    </source>
</evidence>
<dbReference type="PROSITE" id="PS51635">
    <property type="entry name" value="PNPLA"/>
    <property type="match status" value="1"/>
</dbReference>
<dbReference type="GO" id="GO:0046486">
    <property type="term" value="P:glycerolipid metabolic process"/>
    <property type="evidence" value="ECO:0007669"/>
    <property type="project" value="UniProtKB-ARBA"/>
</dbReference>
<keyword evidence="2" id="KW-0442">Lipid degradation</keyword>
<dbReference type="InterPro" id="IPR027417">
    <property type="entry name" value="P-loop_NTPase"/>
</dbReference>
<keyword evidence="8" id="KW-1185">Reference proteome</keyword>
<proteinExistence type="predicted"/>
<feature type="short sequence motif" description="GXGXXG" evidence="4">
    <location>
        <begin position="792"/>
        <end position="797"/>
    </location>
</feature>
<dbReference type="GO" id="GO:0016042">
    <property type="term" value="P:lipid catabolic process"/>
    <property type="evidence" value="ECO:0007669"/>
    <property type="project" value="UniProtKB-KW"/>
</dbReference>
<reference evidence="7" key="1">
    <citation type="submission" date="2018-03" db="EMBL/GenBank/DDBJ databases">
        <authorList>
            <person name="Guldener U."/>
        </authorList>
    </citation>
    <scope>NUCLEOTIDE SEQUENCE</scope>
</reference>
<evidence type="ECO:0000256" key="5">
    <source>
        <dbReference type="SAM" id="MobiDB-lite"/>
    </source>
</evidence>
<dbReference type="PANTHER" id="PTHR24185">
    <property type="entry name" value="CALCIUM-INDEPENDENT PHOSPHOLIPASE A2-GAMMA"/>
    <property type="match status" value="1"/>
</dbReference>
<keyword evidence="1" id="KW-0378">Hydrolase</keyword>
<dbReference type="Proteomes" id="UP001187734">
    <property type="component" value="Unassembled WGS sequence"/>
</dbReference>
<dbReference type="CDD" id="cd19757">
    <property type="entry name" value="Bbox1"/>
    <property type="match status" value="1"/>
</dbReference>
<gene>
    <name evidence="7" type="ORF">FTOL_12133</name>
</gene>
<evidence type="ECO:0000313" key="8">
    <source>
        <dbReference type="Proteomes" id="UP001187734"/>
    </source>
</evidence>
<dbReference type="InterPro" id="IPR016035">
    <property type="entry name" value="Acyl_Trfase/lysoPLipase"/>
</dbReference>
<evidence type="ECO:0000256" key="3">
    <source>
        <dbReference type="ARBA" id="ARBA00023098"/>
    </source>
</evidence>
<dbReference type="Gene3D" id="3.40.1090.10">
    <property type="entry name" value="Cytosolic phospholipase A2 catalytic domain"/>
    <property type="match status" value="1"/>
</dbReference>
<evidence type="ECO:0000256" key="2">
    <source>
        <dbReference type="ARBA" id="ARBA00022963"/>
    </source>
</evidence>
<evidence type="ECO:0000256" key="4">
    <source>
        <dbReference type="PROSITE-ProRule" id="PRU01161"/>
    </source>
</evidence>
<evidence type="ECO:0000313" key="7">
    <source>
        <dbReference type="EMBL" id="SPJ87108.1"/>
    </source>
</evidence>
<keyword evidence="3" id="KW-0443">Lipid metabolism</keyword>
<accession>A0AAE8SNM8</accession>
<comment type="caution">
    <text evidence="4">Lacks conserved residue(s) required for the propagation of feature annotation.</text>
</comment>
<dbReference type="AlphaFoldDB" id="A0AAE8SNM8"/>
<protein>
    <recommendedName>
        <fullName evidence="6">PNPLA domain-containing protein</fullName>
    </recommendedName>
</protein>
<feature type="domain" description="PNPLA" evidence="6">
    <location>
        <begin position="788"/>
        <end position="956"/>
    </location>
</feature>
<dbReference type="GO" id="GO:0016020">
    <property type="term" value="C:membrane"/>
    <property type="evidence" value="ECO:0007669"/>
    <property type="project" value="TreeGrafter"/>
</dbReference>
<dbReference type="EMBL" id="ONZP01000557">
    <property type="protein sequence ID" value="SPJ87108.1"/>
    <property type="molecule type" value="Genomic_DNA"/>
</dbReference>
<sequence>MDAADPSVEENPWCTDGEPETSASVSRHDSFAEPLSDDQDSVDQVEDIEDRTHAESIQFEHEPLCTECGISPAVWYCKKCEEICDECWPTRSPHKIDHPSHHSHERVTISEHKLFGAVLNPDSSPVTSERLHQNDNDSLWFSVDDDPDSLELQEFPRFSCMLSEHQNQFSLPASPYPRLVSFVGRTGVGKSAIIRLLIEHLWDETARRRGKARGVTIKTPVVGPRQEHIPTSGDVHLYRDVLMNDVDSGRPLLYADCEGFGAGTSKPAAHGHGRRSGTWNTIPGLEGIRRWKDPAWNYVSSAFRRPLPGLGRRQDAVEHLFPKLLYNFSDVVVNVMSSQATRQIDDDIVKLLEWAETSHASATNRFGLPHLIVVINQSDHDSNWDSAETTRHVFEQQQRILEQNDRAKAIKERFENVGIRINNLEDLLLNAYASVQFIRLPRGESPFRLSMQLQRLHGMICQASQESLDEKYNRRMLLSATNMDEFFRLAFDHYSNKVKEPFDFLAQLISLRPPSDKMAARFSALLVKTFKTLSAKVDRSCLVSKFCDLLVPLVCSSMALDATRVFNNLPGRSIDIFCGKSDHLADDVWKSNQNSYKSQIAEAFRQFISISLNCEFNGKSGERCVNKYETHHCHQDDEGTIIGGGSYESQVLDELMVQWENSFHSGLEELDKEEDLIITGNQDIAQTKRNAIWATHMSAVESLYLELESLEIVDILACSWCFCNDSSEFLTCGHGICDAGLAEVGKPAAEMDQRLKVVHSCSLHSPLRRFQPALQFFQLPSSIGRRILALNGDGAHGVTQTGVLSAIQRHLGDEIPIRHFFDLIGGSGTGGLLAIGLGIGGWDVHRSATSLREFEAEVTRDTAAIESAFRERITGQLMIGSRVHVSETPIRVFVATTLDKALDGVQEAAIITNYVRPEGQGKPDNLFVMTEQSLTNTQNEELFPTHMKQGANLDKN</sequence>
<evidence type="ECO:0000256" key="1">
    <source>
        <dbReference type="ARBA" id="ARBA00022801"/>
    </source>
</evidence>
<dbReference type="InterPro" id="IPR002641">
    <property type="entry name" value="PNPLA_dom"/>
</dbReference>
<name>A0AAE8SNM8_9HYPO</name>
<dbReference type="Gene3D" id="3.40.50.300">
    <property type="entry name" value="P-loop containing nucleotide triphosphate hydrolases"/>
    <property type="match status" value="1"/>
</dbReference>
<dbReference type="GO" id="GO:0019369">
    <property type="term" value="P:arachidonate metabolic process"/>
    <property type="evidence" value="ECO:0007669"/>
    <property type="project" value="TreeGrafter"/>
</dbReference>
<feature type="region of interest" description="Disordered" evidence="5">
    <location>
        <begin position="1"/>
        <end position="42"/>
    </location>
</feature>
<comment type="caution">
    <text evidence="7">The sequence shown here is derived from an EMBL/GenBank/DDBJ whole genome shotgun (WGS) entry which is preliminary data.</text>
</comment>
<organism evidence="7 8">
    <name type="scientific">Fusarium torulosum</name>
    <dbReference type="NCBI Taxonomy" id="33205"/>
    <lineage>
        <taxon>Eukaryota</taxon>
        <taxon>Fungi</taxon>
        <taxon>Dikarya</taxon>
        <taxon>Ascomycota</taxon>
        <taxon>Pezizomycotina</taxon>
        <taxon>Sordariomycetes</taxon>
        <taxon>Hypocreomycetidae</taxon>
        <taxon>Hypocreales</taxon>
        <taxon>Nectriaceae</taxon>
        <taxon>Fusarium</taxon>
    </lineage>
</organism>
<dbReference type="SUPFAM" id="SSF52151">
    <property type="entry name" value="FabD/lysophospholipase-like"/>
    <property type="match status" value="1"/>
</dbReference>
<dbReference type="PANTHER" id="PTHR24185:SF1">
    <property type="entry name" value="CALCIUM-INDEPENDENT PHOSPHOLIPASE A2-GAMMA"/>
    <property type="match status" value="1"/>
</dbReference>
<dbReference type="GO" id="GO:0047499">
    <property type="term" value="F:calcium-independent phospholipase A2 activity"/>
    <property type="evidence" value="ECO:0007669"/>
    <property type="project" value="TreeGrafter"/>
</dbReference>